<reference evidence="5" key="2">
    <citation type="submission" date="2016-06" db="UniProtKB">
        <authorList>
            <consortium name="WormBaseParasite"/>
        </authorList>
    </citation>
    <scope>IDENTIFICATION</scope>
</reference>
<accession>A0A183CQF6</accession>
<dbReference type="SUPFAM" id="SSF52540">
    <property type="entry name" value="P-loop containing nucleoside triphosphate hydrolases"/>
    <property type="match status" value="1"/>
</dbReference>
<keyword evidence="4" id="KW-1185">Reference proteome</keyword>
<dbReference type="InterPro" id="IPR027417">
    <property type="entry name" value="P-loop_NTPase"/>
</dbReference>
<evidence type="ECO:0000313" key="5">
    <source>
        <dbReference type="WBParaSite" id="GPLIN_001511400"/>
    </source>
</evidence>
<dbReference type="Gene3D" id="3.40.50.300">
    <property type="entry name" value="P-loop containing nucleotide triphosphate hydrolases"/>
    <property type="match status" value="1"/>
</dbReference>
<dbReference type="Pfam" id="PF07517">
    <property type="entry name" value="SecA_DEAD"/>
    <property type="match status" value="1"/>
</dbReference>
<keyword evidence="1" id="KW-0653">Protein transport</keyword>
<keyword evidence="2" id="KW-0811">Translocation</keyword>
<dbReference type="InterPro" id="IPR000185">
    <property type="entry name" value="SecA"/>
</dbReference>
<organism evidence="4 5">
    <name type="scientific">Globodera pallida</name>
    <name type="common">Potato cyst nematode worm</name>
    <name type="synonym">Heterodera pallida</name>
    <dbReference type="NCBI Taxonomy" id="36090"/>
    <lineage>
        <taxon>Eukaryota</taxon>
        <taxon>Metazoa</taxon>
        <taxon>Ecdysozoa</taxon>
        <taxon>Nematoda</taxon>
        <taxon>Chromadorea</taxon>
        <taxon>Rhabditida</taxon>
        <taxon>Tylenchina</taxon>
        <taxon>Tylenchomorpha</taxon>
        <taxon>Tylenchoidea</taxon>
        <taxon>Heteroderidae</taxon>
        <taxon>Heteroderinae</taxon>
        <taxon>Globodera</taxon>
    </lineage>
</organism>
<proteinExistence type="predicted"/>
<dbReference type="GO" id="GO:0016020">
    <property type="term" value="C:membrane"/>
    <property type="evidence" value="ECO:0007669"/>
    <property type="project" value="InterPro"/>
</dbReference>
<dbReference type="PROSITE" id="PS51196">
    <property type="entry name" value="SECA_MOTOR_DEAD"/>
    <property type="match status" value="1"/>
</dbReference>
<dbReference type="InterPro" id="IPR011115">
    <property type="entry name" value="SecA_DEAD"/>
</dbReference>
<name>A0A183CQF6_GLOPA</name>
<dbReference type="PANTHER" id="PTHR30612">
    <property type="entry name" value="SECA INNER MEMBRANE COMPONENT OF SEC PROTEIN SECRETION SYSTEM"/>
    <property type="match status" value="1"/>
</dbReference>
<evidence type="ECO:0000256" key="1">
    <source>
        <dbReference type="ARBA" id="ARBA00022927"/>
    </source>
</evidence>
<reference evidence="4" key="1">
    <citation type="submission" date="2014-05" db="EMBL/GenBank/DDBJ databases">
        <title>The genome and life-stage specific transcriptomes of Globodera pallida elucidate key aspects of plant parasitism by a cyst nematode.</title>
        <authorList>
            <person name="Cotton J.A."/>
            <person name="Lilley C.J."/>
            <person name="Jones L.M."/>
            <person name="Kikuchi T."/>
            <person name="Reid A.J."/>
            <person name="Thorpe P."/>
            <person name="Tsai I.J."/>
            <person name="Beasley H."/>
            <person name="Blok V."/>
            <person name="Cock P.J.A."/>
            <person name="Van den Akker S.E."/>
            <person name="Holroyd N."/>
            <person name="Hunt M."/>
            <person name="Mantelin S."/>
            <person name="Naghra H."/>
            <person name="Pain A."/>
            <person name="Palomares-Rius J.E."/>
            <person name="Zarowiecki M."/>
            <person name="Berriman M."/>
            <person name="Jones J.T."/>
            <person name="Urwin P.E."/>
        </authorList>
    </citation>
    <scope>NUCLEOTIDE SEQUENCE [LARGE SCALE GENOMIC DNA]</scope>
    <source>
        <strain evidence="4">Lindley</strain>
    </source>
</reference>
<keyword evidence="1" id="KW-0813">Transport</keyword>
<dbReference type="Proteomes" id="UP000050741">
    <property type="component" value="Unassembled WGS sequence"/>
</dbReference>
<dbReference type="PANTHER" id="PTHR30612:SF0">
    <property type="entry name" value="CHLOROPLAST PROTEIN-TRANSPORTING ATPASE"/>
    <property type="match status" value="1"/>
</dbReference>
<feature type="domain" description="SecA family profile" evidence="3">
    <location>
        <begin position="1"/>
        <end position="253"/>
    </location>
</feature>
<dbReference type="WBParaSite" id="GPLIN_001511400">
    <property type="protein sequence ID" value="GPLIN_001511400"/>
    <property type="gene ID" value="GPLIN_001511400"/>
</dbReference>
<dbReference type="GO" id="GO:0006605">
    <property type="term" value="P:protein targeting"/>
    <property type="evidence" value="ECO:0007669"/>
    <property type="project" value="InterPro"/>
</dbReference>
<dbReference type="GO" id="GO:0017038">
    <property type="term" value="P:protein import"/>
    <property type="evidence" value="ECO:0007669"/>
    <property type="project" value="InterPro"/>
</dbReference>
<sequence>MLSPSKAGRRGHLQQIGTGEGKTAIVALFVVVKALRDGVKGSARAESPLEPGSIEFSKIDVVTSSDALARRDSKGLKTFYGMFGLTVDNCTGGISPHYKECYAADILYGDSDSFQGDILCHEFKSMNVRGTPPRPFECIVIDEVDCMLVDDMMQVRLQIVHSLKGRGGLAAFKKDRMPKSGMCCCCNSAPAAPPPPSSCCGRRKRQGVLSELMEWERRVSCCTATGRKRRAIGAPVSKRLEFWALNHLGPKMF</sequence>
<dbReference type="GO" id="GO:0005524">
    <property type="term" value="F:ATP binding"/>
    <property type="evidence" value="ECO:0007669"/>
    <property type="project" value="InterPro"/>
</dbReference>
<evidence type="ECO:0000313" key="4">
    <source>
        <dbReference type="Proteomes" id="UP000050741"/>
    </source>
</evidence>
<protein>
    <submittedName>
        <fullName evidence="5">Chloroplast protein-transporting ATPase</fullName>
    </submittedName>
</protein>
<evidence type="ECO:0000259" key="3">
    <source>
        <dbReference type="PROSITE" id="PS51196"/>
    </source>
</evidence>
<dbReference type="InterPro" id="IPR014018">
    <property type="entry name" value="SecA_motor_DEAD"/>
</dbReference>
<dbReference type="AlphaFoldDB" id="A0A183CQF6"/>
<dbReference type="GO" id="GO:0006886">
    <property type="term" value="P:intracellular protein transport"/>
    <property type="evidence" value="ECO:0007669"/>
    <property type="project" value="InterPro"/>
</dbReference>
<evidence type="ECO:0000256" key="2">
    <source>
        <dbReference type="ARBA" id="ARBA00023010"/>
    </source>
</evidence>